<reference evidence="2 3" key="1">
    <citation type="submission" date="2016-10" db="EMBL/GenBank/DDBJ databases">
        <authorList>
            <person name="de Groot N.N."/>
        </authorList>
    </citation>
    <scope>NUCLEOTIDE SEQUENCE [LARGE SCALE GENOMIC DNA]</scope>
    <source>
        <strain evidence="2 3">CGMCC 4.2026</strain>
    </source>
</reference>
<proteinExistence type="predicted"/>
<keyword evidence="3" id="KW-1185">Reference proteome</keyword>
<accession>A0A1H8J521</accession>
<organism evidence="2 3">
    <name type="scientific">Actinacidiphila rubida</name>
    <dbReference type="NCBI Taxonomy" id="310780"/>
    <lineage>
        <taxon>Bacteria</taxon>
        <taxon>Bacillati</taxon>
        <taxon>Actinomycetota</taxon>
        <taxon>Actinomycetes</taxon>
        <taxon>Kitasatosporales</taxon>
        <taxon>Streptomycetaceae</taxon>
        <taxon>Actinacidiphila</taxon>
    </lineage>
</organism>
<dbReference type="SUPFAM" id="SSF47413">
    <property type="entry name" value="lambda repressor-like DNA-binding domains"/>
    <property type="match status" value="1"/>
</dbReference>
<dbReference type="Pfam" id="PF12900">
    <property type="entry name" value="Pyridox_ox_2"/>
    <property type="match status" value="1"/>
</dbReference>
<dbReference type="RefSeq" id="WP_069465542.1">
    <property type="nucleotide sequence ID" value="NZ_FODD01000009.1"/>
</dbReference>
<dbReference type="InterPro" id="IPR010982">
    <property type="entry name" value="Lambda_DNA-bd_dom_sf"/>
</dbReference>
<feature type="region of interest" description="Disordered" evidence="1">
    <location>
        <begin position="1"/>
        <end position="36"/>
    </location>
</feature>
<dbReference type="AlphaFoldDB" id="A0A1H8J521"/>
<dbReference type="Gene3D" id="2.30.110.10">
    <property type="entry name" value="Electron Transport, Fmn-binding Protein, Chain A"/>
    <property type="match status" value="1"/>
</dbReference>
<evidence type="ECO:0000313" key="3">
    <source>
        <dbReference type="Proteomes" id="UP000181951"/>
    </source>
</evidence>
<name>A0A1H8J521_9ACTN</name>
<dbReference type="OrthoDB" id="7062584at2"/>
<dbReference type="Proteomes" id="UP000181951">
    <property type="component" value="Unassembled WGS sequence"/>
</dbReference>
<protein>
    <submittedName>
        <fullName evidence="2">Nitroimidazol reductase NimA, pyridoxamine 5'-phosphate oxidase superfamily</fullName>
    </submittedName>
</protein>
<dbReference type="SUPFAM" id="SSF50475">
    <property type="entry name" value="FMN-binding split barrel"/>
    <property type="match status" value="1"/>
</dbReference>
<dbReference type="Gene3D" id="1.10.260.40">
    <property type="entry name" value="lambda repressor-like DNA-binding domains"/>
    <property type="match status" value="1"/>
</dbReference>
<dbReference type="CDD" id="cd00093">
    <property type="entry name" value="HTH_XRE"/>
    <property type="match status" value="1"/>
</dbReference>
<sequence>MDDSTGTGEPPIDAGAVARRVEDHRAGRGLSPEALASQAGMSPRYLQHLMEEGPGFDPGGFLRIATALGLTYRQLVEGPEDAPADTGAAADPLALRRLGIAECWERIGSRGVGRIALPDQEGPSVFPVHYAVADRTVVYRTTPEGPAAVRPGTAVSFQVDHTDDRLRQGWSVLVTGPCGWVDDADEVRALDERHAVEPFAGGDRNRWVRIRPESVSGRRVGPA</sequence>
<dbReference type="InterPro" id="IPR001387">
    <property type="entry name" value="Cro/C1-type_HTH"/>
</dbReference>
<dbReference type="GO" id="GO:0003677">
    <property type="term" value="F:DNA binding"/>
    <property type="evidence" value="ECO:0007669"/>
    <property type="project" value="InterPro"/>
</dbReference>
<dbReference type="InterPro" id="IPR012349">
    <property type="entry name" value="Split_barrel_FMN-bd"/>
</dbReference>
<dbReference type="InterPro" id="IPR024747">
    <property type="entry name" value="Pyridox_Oxase-rel"/>
</dbReference>
<evidence type="ECO:0000313" key="2">
    <source>
        <dbReference type="EMBL" id="SEN76033.1"/>
    </source>
</evidence>
<gene>
    <name evidence="2" type="ORF">SAMN05216267_1009189</name>
</gene>
<dbReference type="STRING" id="310780.SAMN05216267_1009189"/>
<evidence type="ECO:0000256" key="1">
    <source>
        <dbReference type="SAM" id="MobiDB-lite"/>
    </source>
</evidence>
<dbReference type="EMBL" id="FODD01000009">
    <property type="protein sequence ID" value="SEN76033.1"/>
    <property type="molecule type" value="Genomic_DNA"/>
</dbReference>